<dbReference type="GO" id="GO:0005886">
    <property type="term" value="C:plasma membrane"/>
    <property type="evidence" value="ECO:0007669"/>
    <property type="project" value="TreeGrafter"/>
</dbReference>
<dbReference type="Proteomes" id="UP000324222">
    <property type="component" value="Unassembled WGS sequence"/>
</dbReference>
<dbReference type="PROSITE" id="PS51885">
    <property type="entry name" value="NEPRILYSIN"/>
    <property type="match status" value="1"/>
</dbReference>
<comment type="caution">
    <text evidence="3">The sequence shown here is derived from an EMBL/GenBank/DDBJ whole genome shotgun (WGS) entry which is preliminary data.</text>
</comment>
<dbReference type="InterPro" id="IPR024079">
    <property type="entry name" value="MetalloPept_cat_dom_sf"/>
</dbReference>
<evidence type="ECO:0000259" key="2">
    <source>
        <dbReference type="Pfam" id="PF01431"/>
    </source>
</evidence>
<reference evidence="3 4" key="1">
    <citation type="submission" date="2019-05" db="EMBL/GenBank/DDBJ databases">
        <title>Another draft genome of Portunus trituberculatus and its Hox gene families provides insights of decapod evolution.</title>
        <authorList>
            <person name="Jeong J.-H."/>
            <person name="Song I."/>
            <person name="Kim S."/>
            <person name="Choi T."/>
            <person name="Kim D."/>
            <person name="Ryu S."/>
            <person name="Kim W."/>
        </authorList>
    </citation>
    <scope>NUCLEOTIDE SEQUENCE [LARGE SCALE GENOMIC DNA]</scope>
    <source>
        <tissue evidence="3">Muscle</tissue>
    </source>
</reference>
<protein>
    <submittedName>
        <fullName evidence="3">Endothelin-converting enzyme 2</fullName>
    </submittedName>
</protein>
<name>A0A5B7JGE7_PORTR</name>
<sequence length="102" mass="11227">MGDYGKPTKREGFFSPPTTVNACYMPDHNSITFPAGILQPPFYRSNSLMALNYGGIGQILCTPSLALQYPHYTQPDRWLYQTGGWGGALAVTILSSSSDKYK</sequence>
<dbReference type="EMBL" id="VSRR010091029">
    <property type="protein sequence ID" value="MPC92377.1"/>
    <property type="molecule type" value="Genomic_DNA"/>
</dbReference>
<gene>
    <name evidence="3" type="primary">ECE2_0</name>
    <name evidence="3" type="ORF">E2C01_087463</name>
</gene>
<evidence type="ECO:0000313" key="4">
    <source>
        <dbReference type="Proteomes" id="UP000324222"/>
    </source>
</evidence>
<dbReference type="Gene3D" id="3.40.390.10">
    <property type="entry name" value="Collagenase (Catalytic Domain)"/>
    <property type="match status" value="1"/>
</dbReference>
<dbReference type="Pfam" id="PF01431">
    <property type="entry name" value="Peptidase_M13"/>
    <property type="match status" value="1"/>
</dbReference>
<dbReference type="SUPFAM" id="SSF55486">
    <property type="entry name" value="Metalloproteases ('zincins'), catalytic domain"/>
    <property type="match status" value="1"/>
</dbReference>
<dbReference type="InterPro" id="IPR000718">
    <property type="entry name" value="Peptidase_M13"/>
</dbReference>
<dbReference type="PRINTS" id="PR00786">
    <property type="entry name" value="NEPRILYSIN"/>
</dbReference>
<dbReference type="GO" id="GO:0004222">
    <property type="term" value="F:metalloendopeptidase activity"/>
    <property type="evidence" value="ECO:0007669"/>
    <property type="project" value="InterPro"/>
</dbReference>
<dbReference type="PANTHER" id="PTHR11733:SF167">
    <property type="entry name" value="FI17812P1-RELATED"/>
    <property type="match status" value="1"/>
</dbReference>
<accession>A0A5B7JGE7</accession>
<evidence type="ECO:0000256" key="1">
    <source>
        <dbReference type="ARBA" id="ARBA00007357"/>
    </source>
</evidence>
<evidence type="ECO:0000313" key="3">
    <source>
        <dbReference type="EMBL" id="MPC92377.1"/>
    </source>
</evidence>
<feature type="domain" description="Peptidase M13 C-terminal" evidence="2">
    <location>
        <begin position="21"/>
        <end position="60"/>
    </location>
</feature>
<dbReference type="PANTHER" id="PTHR11733">
    <property type="entry name" value="ZINC METALLOPROTEASE FAMILY M13 NEPRILYSIN-RELATED"/>
    <property type="match status" value="1"/>
</dbReference>
<keyword evidence="4" id="KW-1185">Reference proteome</keyword>
<organism evidence="3 4">
    <name type="scientific">Portunus trituberculatus</name>
    <name type="common">Swimming crab</name>
    <name type="synonym">Neptunus trituberculatus</name>
    <dbReference type="NCBI Taxonomy" id="210409"/>
    <lineage>
        <taxon>Eukaryota</taxon>
        <taxon>Metazoa</taxon>
        <taxon>Ecdysozoa</taxon>
        <taxon>Arthropoda</taxon>
        <taxon>Crustacea</taxon>
        <taxon>Multicrustacea</taxon>
        <taxon>Malacostraca</taxon>
        <taxon>Eumalacostraca</taxon>
        <taxon>Eucarida</taxon>
        <taxon>Decapoda</taxon>
        <taxon>Pleocyemata</taxon>
        <taxon>Brachyura</taxon>
        <taxon>Eubrachyura</taxon>
        <taxon>Portunoidea</taxon>
        <taxon>Portunidae</taxon>
        <taxon>Portuninae</taxon>
        <taxon>Portunus</taxon>
    </lineage>
</organism>
<dbReference type="InterPro" id="IPR018497">
    <property type="entry name" value="Peptidase_M13_C"/>
</dbReference>
<proteinExistence type="inferred from homology"/>
<dbReference type="GO" id="GO:0016485">
    <property type="term" value="P:protein processing"/>
    <property type="evidence" value="ECO:0007669"/>
    <property type="project" value="TreeGrafter"/>
</dbReference>
<comment type="similarity">
    <text evidence="1">Belongs to the peptidase M13 family.</text>
</comment>
<dbReference type="AlphaFoldDB" id="A0A5B7JGE7"/>